<gene>
    <name evidence="2" type="ORF">GCM10011340_31990</name>
</gene>
<organism evidence="2 3">
    <name type="scientific">Roseivirga thermotolerans</name>
    <dbReference type="NCBI Taxonomy" id="1758176"/>
    <lineage>
        <taxon>Bacteria</taxon>
        <taxon>Pseudomonadati</taxon>
        <taxon>Bacteroidota</taxon>
        <taxon>Cytophagia</taxon>
        <taxon>Cytophagales</taxon>
        <taxon>Roseivirgaceae</taxon>
        <taxon>Roseivirga</taxon>
    </lineage>
</organism>
<name>A0ABQ3IDI9_9BACT</name>
<comment type="caution">
    <text evidence="2">The sequence shown here is derived from an EMBL/GenBank/DDBJ whole genome shotgun (WGS) entry which is preliminary data.</text>
</comment>
<proteinExistence type="predicted"/>
<keyword evidence="3" id="KW-1185">Reference proteome</keyword>
<keyword evidence="1" id="KW-1133">Transmembrane helix</keyword>
<dbReference type="RefSeq" id="WP_189631294.1">
    <property type="nucleotide sequence ID" value="NZ_BNAG01000004.1"/>
</dbReference>
<sequence>MYSQRLNKIRTYLLQFIYLATAVSVGFQAWREILMPEGTWDPIYGVTYSVWAAYALLMLLGIRYPYKLLPLMVLQFLYKLIWVVGVYYPLYTSGKPAGEELFLSWRVAILVELIVIPWGHFYTSYIKGFLKKSAIKTQTSG</sequence>
<evidence type="ECO:0000256" key="1">
    <source>
        <dbReference type="SAM" id="Phobius"/>
    </source>
</evidence>
<evidence type="ECO:0000313" key="3">
    <source>
        <dbReference type="Proteomes" id="UP000658258"/>
    </source>
</evidence>
<feature type="transmembrane region" description="Helical" evidence="1">
    <location>
        <begin position="102"/>
        <end position="122"/>
    </location>
</feature>
<keyword evidence="1" id="KW-0472">Membrane</keyword>
<keyword evidence="1" id="KW-0812">Transmembrane</keyword>
<reference evidence="3" key="1">
    <citation type="journal article" date="2019" name="Int. J. Syst. Evol. Microbiol.">
        <title>The Global Catalogue of Microorganisms (GCM) 10K type strain sequencing project: providing services to taxonomists for standard genome sequencing and annotation.</title>
        <authorList>
            <consortium name="The Broad Institute Genomics Platform"/>
            <consortium name="The Broad Institute Genome Sequencing Center for Infectious Disease"/>
            <person name="Wu L."/>
            <person name="Ma J."/>
        </authorList>
    </citation>
    <scope>NUCLEOTIDE SEQUENCE [LARGE SCALE GENOMIC DNA]</scope>
    <source>
        <strain evidence="3">CGMCC 1.15111</strain>
    </source>
</reference>
<accession>A0ABQ3IDI9</accession>
<feature type="transmembrane region" description="Helical" evidence="1">
    <location>
        <begin position="12"/>
        <end position="30"/>
    </location>
</feature>
<feature type="transmembrane region" description="Helical" evidence="1">
    <location>
        <begin position="69"/>
        <end position="90"/>
    </location>
</feature>
<dbReference type="EMBL" id="BNAG01000004">
    <property type="protein sequence ID" value="GHE73074.1"/>
    <property type="molecule type" value="Genomic_DNA"/>
</dbReference>
<dbReference type="Proteomes" id="UP000658258">
    <property type="component" value="Unassembled WGS sequence"/>
</dbReference>
<evidence type="ECO:0008006" key="4">
    <source>
        <dbReference type="Google" id="ProtNLM"/>
    </source>
</evidence>
<protein>
    <recommendedName>
        <fullName evidence="4">Alkyl hydroperoxide reductase</fullName>
    </recommendedName>
</protein>
<evidence type="ECO:0000313" key="2">
    <source>
        <dbReference type="EMBL" id="GHE73074.1"/>
    </source>
</evidence>
<feature type="transmembrane region" description="Helical" evidence="1">
    <location>
        <begin position="42"/>
        <end position="62"/>
    </location>
</feature>